<protein>
    <submittedName>
        <fullName evidence="6">DNA-binding transcriptional LysR family regulator</fullName>
    </submittedName>
</protein>
<comment type="caution">
    <text evidence="6">The sequence shown here is derived from an EMBL/GenBank/DDBJ whole genome shotgun (WGS) entry which is preliminary data.</text>
</comment>
<evidence type="ECO:0000256" key="3">
    <source>
        <dbReference type="ARBA" id="ARBA00023125"/>
    </source>
</evidence>
<keyword evidence="4" id="KW-0804">Transcription</keyword>
<name>A0A4R6ZT04_9LIST</name>
<dbReference type="PRINTS" id="PR00039">
    <property type="entry name" value="HTHLYSR"/>
</dbReference>
<dbReference type="InterPro" id="IPR036390">
    <property type="entry name" value="WH_DNA-bd_sf"/>
</dbReference>
<dbReference type="PANTHER" id="PTHR30126:SF39">
    <property type="entry name" value="HTH-TYPE TRANSCRIPTIONAL REGULATOR CYSL"/>
    <property type="match status" value="1"/>
</dbReference>
<reference evidence="6 7" key="1">
    <citation type="submission" date="2019-03" db="EMBL/GenBank/DDBJ databases">
        <title>Genomic Encyclopedia of Type Strains, Phase III (KMG-III): the genomes of soil and plant-associated and newly described type strains.</title>
        <authorList>
            <person name="Whitman W."/>
        </authorList>
    </citation>
    <scope>NUCLEOTIDE SEQUENCE [LARGE SCALE GENOMIC DNA]</scope>
    <source>
        <strain evidence="6 7">CECT 7972</strain>
    </source>
</reference>
<evidence type="ECO:0000256" key="1">
    <source>
        <dbReference type="ARBA" id="ARBA00009437"/>
    </source>
</evidence>
<dbReference type="Pfam" id="PF00126">
    <property type="entry name" value="HTH_1"/>
    <property type="match status" value="1"/>
</dbReference>
<keyword evidence="2" id="KW-0805">Transcription regulation</keyword>
<dbReference type="Gene3D" id="3.40.190.290">
    <property type="match status" value="1"/>
</dbReference>
<gene>
    <name evidence="6" type="ORF">DFP96_101698</name>
</gene>
<dbReference type="AlphaFoldDB" id="A0A4R6ZT04"/>
<proteinExistence type="inferred from homology"/>
<dbReference type="Pfam" id="PF03466">
    <property type="entry name" value="LysR_substrate"/>
    <property type="match status" value="1"/>
</dbReference>
<dbReference type="Gene3D" id="3.40.190.10">
    <property type="entry name" value="Periplasmic binding protein-like II"/>
    <property type="match status" value="1"/>
</dbReference>
<evidence type="ECO:0000313" key="7">
    <source>
        <dbReference type="Proteomes" id="UP000295558"/>
    </source>
</evidence>
<dbReference type="SUPFAM" id="SSF46785">
    <property type="entry name" value="Winged helix' DNA-binding domain"/>
    <property type="match status" value="1"/>
</dbReference>
<keyword evidence="7" id="KW-1185">Reference proteome</keyword>
<dbReference type="OrthoDB" id="9785745at2"/>
<dbReference type="RefSeq" id="WP_036071632.1">
    <property type="nucleotide sequence ID" value="NZ_SNZK01000001.1"/>
</dbReference>
<accession>A0A4R6ZT04</accession>
<dbReference type="InterPro" id="IPR005119">
    <property type="entry name" value="LysR_subst-bd"/>
</dbReference>
<dbReference type="STRING" id="1265846.PROCOU_10311"/>
<keyword evidence="3 6" id="KW-0238">DNA-binding</keyword>
<dbReference type="Gene3D" id="1.10.10.10">
    <property type="entry name" value="Winged helix-like DNA-binding domain superfamily/Winged helix DNA-binding domain"/>
    <property type="match status" value="1"/>
</dbReference>
<dbReference type="InterPro" id="IPR000847">
    <property type="entry name" value="LysR_HTH_N"/>
</dbReference>
<dbReference type="EMBL" id="SNZK01000001">
    <property type="protein sequence ID" value="TDR55755.1"/>
    <property type="molecule type" value="Genomic_DNA"/>
</dbReference>
<evidence type="ECO:0000256" key="4">
    <source>
        <dbReference type="ARBA" id="ARBA00023163"/>
    </source>
</evidence>
<evidence type="ECO:0000256" key="2">
    <source>
        <dbReference type="ARBA" id="ARBA00023015"/>
    </source>
</evidence>
<organism evidence="6 7">
    <name type="scientific">Listeria rocourtiae</name>
    <dbReference type="NCBI Taxonomy" id="647910"/>
    <lineage>
        <taxon>Bacteria</taxon>
        <taxon>Bacillati</taxon>
        <taxon>Bacillota</taxon>
        <taxon>Bacilli</taxon>
        <taxon>Bacillales</taxon>
        <taxon>Listeriaceae</taxon>
        <taxon>Listeria</taxon>
    </lineage>
</organism>
<evidence type="ECO:0000313" key="6">
    <source>
        <dbReference type="EMBL" id="TDR55755.1"/>
    </source>
</evidence>
<sequence>MFQWLQTFMSVYEERNFTHAAEKNFISQPTVSLHIQKLEETTGSKLFIRNGRNHIIPTESADLLYIRAKQLDSLWETSLNDIQQLQGNTQVTYKIGASQTIAVYILPLILPKLQEQFPNYHFIVAVANSTAIFNRVETHEYQVGLVESPMVAPMITRTIFAYDSLVLAGNMTSDLWLLREAGSGIRAYNDQFFQQENIVPSQKMEIASNETILSILKQGTGKTLLSNLSTHGLPYQNPPTPIVRPLFQIQNNAFPEDALQIALRELLLTTFS</sequence>
<dbReference type="InterPro" id="IPR036388">
    <property type="entry name" value="WH-like_DNA-bd_sf"/>
</dbReference>
<dbReference type="GO" id="GO:0000976">
    <property type="term" value="F:transcription cis-regulatory region binding"/>
    <property type="evidence" value="ECO:0007669"/>
    <property type="project" value="TreeGrafter"/>
</dbReference>
<dbReference type="PROSITE" id="PS50931">
    <property type="entry name" value="HTH_LYSR"/>
    <property type="match status" value="1"/>
</dbReference>
<comment type="similarity">
    <text evidence="1">Belongs to the LysR transcriptional regulatory family.</text>
</comment>
<dbReference type="PANTHER" id="PTHR30126">
    <property type="entry name" value="HTH-TYPE TRANSCRIPTIONAL REGULATOR"/>
    <property type="match status" value="1"/>
</dbReference>
<evidence type="ECO:0000259" key="5">
    <source>
        <dbReference type="PROSITE" id="PS50931"/>
    </source>
</evidence>
<dbReference type="GO" id="GO:0003700">
    <property type="term" value="F:DNA-binding transcription factor activity"/>
    <property type="evidence" value="ECO:0007669"/>
    <property type="project" value="InterPro"/>
</dbReference>
<dbReference type="Proteomes" id="UP000295558">
    <property type="component" value="Unassembled WGS sequence"/>
</dbReference>
<dbReference type="SUPFAM" id="SSF53850">
    <property type="entry name" value="Periplasmic binding protein-like II"/>
    <property type="match status" value="1"/>
</dbReference>
<feature type="domain" description="HTH lysR-type" evidence="5">
    <location>
        <begin position="1"/>
        <end position="58"/>
    </location>
</feature>